<comment type="caution">
    <text evidence="1">The sequence shown here is derived from an EMBL/GenBank/DDBJ whole genome shotgun (WGS) entry which is preliminary data.</text>
</comment>
<accession>A0A833M9U5</accession>
<dbReference type="OrthoDB" id="1956669at2"/>
<organism evidence="1 2">
    <name type="scientific">Alkaliphilus serpentinus</name>
    <dbReference type="NCBI Taxonomy" id="1482731"/>
    <lineage>
        <taxon>Bacteria</taxon>
        <taxon>Bacillati</taxon>
        <taxon>Bacillota</taxon>
        <taxon>Clostridia</taxon>
        <taxon>Peptostreptococcales</taxon>
        <taxon>Natronincolaceae</taxon>
        <taxon>Alkaliphilus</taxon>
    </lineage>
</organism>
<sequence>MSIYEFKYNIDLIRSFRIKLSNEPIPIRAQRVLLKFYAKTLRINLSDKILDDFMSSEITNTLKYKMNKTVYNNSLKFNTKIEVEGVKRRIINIAIRMYMET</sequence>
<dbReference type="EMBL" id="WBZB01000033">
    <property type="protein sequence ID" value="KAB3529304.1"/>
    <property type="molecule type" value="Genomic_DNA"/>
</dbReference>
<name>A0A833M9U5_9FIRM</name>
<protein>
    <submittedName>
        <fullName evidence="1">Uncharacterized protein</fullName>
    </submittedName>
</protein>
<dbReference type="RefSeq" id="WP_151866096.1">
    <property type="nucleotide sequence ID" value="NZ_WBZB01000033.1"/>
</dbReference>
<gene>
    <name evidence="1" type="ORF">F8153_09375</name>
</gene>
<proteinExistence type="predicted"/>
<dbReference type="Proteomes" id="UP000465601">
    <property type="component" value="Unassembled WGS sequence"/>
</dbReference>
<keyword evidence="2" id="KW-1185">Reference proteome</keyword>
<evidence type="ECO:0000313" key="2">
    <source>
        <dbReference type="Proteomes" id="UP000465601"/>
    </source>
</evidence>
<reference evidence="1 2" key="1">
    <citation type="submission" date="2019-10" db="EMBL/GenBank/DDBJ databases">
        <title>Alkaliphilus serpentinus sp. nov. and Alkaliphilus pronyensis sp. nov., two novel anaerobic alkaliphilic species isolated from the serpentinized-hosted hydrothermal field of the Prony Bay (New Caledonia).</title>
        <authorList>
            <person name="Postec A."/>
        </authorList>
    </citation>
    <scope>NUCLEOTIDE SEQUENCE [LARGE SCALE GENOMIC DNA]</scope>
    <source>
        <strain evidence="1 2">LacT</strain>
    </source>
</reference>
<evidence type="ECO:0000313" key="1">
    <source>
        <dbReference type="EMBL" id="KAB3529304.1"/>
    </source>
</evidence>
<dbReference type="AlphaFoldDB" id="A0A833M9U5"/>